<dbReference type="PANTHER" id="PTHR31392:SF1">
    <property type="entry name" value="ALPHA-1,3-MANNOSYLTRANSFERASE MNN1-RELATED"/>
    <property type="match status" value="1"/>
</dbReference>
<evidence type="ECO:0000256" key="4">
    <source>
        <dbReference type="ARBA" id="ARBA00022679"/>
    </source>
</evidence>
<comment type="similarity">
    <text evidence="2">Belongs to the MNN1/MNT family.</text>
</comment>
<evidence type="ECO:0000256" key="6">
    <source>
        <dbReference type="ARBA" id="ARBA00022968"/>
    </source>
</evidence>
<protein>
    <submittedName>
        <fullName evidence="12">Uncharacterized protein</fullName>
    </submittedName>
</protein>
<keyword evidence="6" id="KW-0735">Signal-anchor</keyword>
<evidence type="ECO:0000256" key="7">
    <source>
        <dbReference type="ARBA" id="ARBA00022989"/>
    </source>
</evidence>
<dbReference type="AlphaFoldDB" id="A0A2P7ZUL4"/>
<dbReference type="PANTHER" id="PTHR31392">
    <property type="entry name" value="ALPHA-1,3-MANNOSYLTRANSFERASE MNN1-RELATED"/>
    <property type="match status" value="1"/>
</dbReference>
<feature type="region of interest" description="Disordered" evidence="10">
    <location>
        <begin position="12"/>
        <end position="32"/>
    </location>
</feature>
<keyword evidence="4" id="KW-0808">Transferase</keyword>
<dbReference type="GO" id="GO:0016020">
    <property type="term" value="C:membrane"/>
    <property type="evidence" value="ECO:0007669"/>
    <property type="project" value="UniProtKB-SubCell"/>
</dbReference>
<organism evidence="12 13">
    <name type="scientific">Elsinoe australis</name>
    <dbReference type="NCBI Taxonomy" id="40998"/>
    <lineage>
        <taxon>Eukaryota</taxon>
        <taxon>Fungi</taxon>
        <taxon>Dikarya</taxon>
        <taxon>Ascomycota</taxon>
        <taxon>Pezizomycotina</taxon>
        <taxon>Dothideomycetes</taxon>
        <taxon>Dothideomycetidae</taxon>
        <taxon>Myriangiales</taxon>
        <taxon>Elsinoaceae</taxon>
        <taxon>Elsinoe</taxon>
    </lineage>
</organism>
<proteinExistence type="inferred from homology"/>
<sequence length="485" mass="53986">MSLLSLPYHLQQQQQQHSKPKKKQTMSSDRWVDETTAPATHQYLTTIEEVNEDDEFEDIDMDEKGLLSNEYRTQARSYCRRRLFLQLTLCLAIGIFIIHTVLTHNTDSVPDDLVHLRNKASSSASTTTKIAADPSILTATTPSSPPAPASSSTPTTPSTSTLQAALSHLPDDKTYATLLSPAPSSPSEHYAHLALQIKTYASLFPSYLSLHPSTGPTPLHPRFTPSDLVPPTTSAAQRRSPEILGETIRQYETLRYLFNALSEMLWPFLRVPTGDGVVALHREMEGWGRGVVMTVRKGEAGRRAGMIRRLRGDGCALPVEVVVLNEEALEETGREELADLDGVVVRSLGELVGNASWVREETLKPLALLGSRFREAVFLNPDVLPDKPGALFEDEGYEKKGARFLRAQGPRKYDGGKRVDHNVVVVDKARHFVALLASVRLSGSEWVRDEGLLEELGVKKEFVKSEMWRLAFEMVGEEKLDFFTK</sequence>
<dbReference type="GO" id="GO:0005794">
    <property type="term" value="C:Golgi apparatus"/>
    <property type="evidence" value="ECO:0007669"/>
    <property type="project" value="TreeGrafter"/>
</dbReference>
<evidence type="ECO:0000256" key="3">
    <source>
        <dbReference type="ARBA" id="ARBA00022676"/>
    </source>
</evidence>
<dbReference type="OrthoDB" id="430354at2759"/>
<dbReference type="GO" id="GO:0006493">
    <property type="term" value="P:protein O-linked glycosylation"/>
    <property type="evidence" value="ECO:0007669"/>
    <property type="project" value="TreeGrafter"/>
</dbReference>
<evidence type="ECO:0000256" key="10">
    <source>
        <dbReference type="SAM" id="MobiDB-lite"/>
    </source>
</evidence>
<keyword evidence="3" id="KW-0328">Glycosyltransferase</keyword>
<dbReference type="Pfam" id="PF11051">
    <property type="entry name" value="Mannosyl_trans3"/>
    <property type="match status" value="1"/>
</dbReference>
<keyword evidence="7 11" id="KW-1133">Transmembrane helix</keyword>
<accession>A0A2P7ZUL4</accession>
<evidence type="ECO:0000256" key="9">
    <source>
        <dbReference type="ARBA" id="ARBA00023180"/>
    </source>
</evidence>
<evidence type="ECO:0000313" key="13">
    <source>
        <dbReference type="Proteomes" id="UP000243723"/>
    </source>
</evidence>
<name>A0A2P7ZUL4_9PEZI</name>
<dbReference type="STRING" id="40998.A0A2P7ZUL4"/>
<feature type="compositionally biased region" description="Low complexity" evidence="10">
    <location>
        <begin position="149"/>
        <end position="161"/>
    </location>
</feature>
<dbReference type="InterPro" id="IPR022751">
    <property type="entry name" value="Alpha_mannosyltransferase"/>
</dbReference>
<evidence type="ECO:0000256" key="5">
    <source>
        <dbReference type="ARBA" id="ARBA00022692"/>
    </source>
</evidence>
<comment type="subcellular location">
    <subcellularLocation>
        <location evidence="1">Membrane</location>
        <topology evidence="1">Single-pass type II membrane protein</topology>
    </subcellularLocation>
</comment>
<evidence type="ECO:0000256" key="1">
    <source>
        <dbReference type="ARBA" id="ARBA00004606"/>
    </source>
</evidence>
<dbReference type="GO" id="GO:0000033">
    <property type="term" value="F:alpha-1,3-mannosyltransferase activity"/>
    <property type="evidence" value="ECO:0007669"/>
    <property type="project" value="TreeGrafter"/>
</dbReference>
<keyword evidence="9" id="KW-0325">Glycoprotein</keyword>
<gene>
    <name evidence="12" type="ORF">B9Z65_3173</name>
</gene>
<evidence type="ECO:0000313" key="12">
    <source>
        <dbReference type="EMBL" id="PSK51906.1"/>
    </source>
</evidence>
<reference evidence="12 13" key="1">
    <citation type="submission" date="2017-05" db="EMBL/GenBank/DDBJ databases">
        <title>Draft genome sequence of Elsinoe australis.</title>
        <authorList>
            <person name="Cheng Q."/>
        </authorList>
    </citation>
    <scope>NUCLEOTIDE SEQUENCE [LARGE SCALE GENOMIC DNA]</scope>
    <source>
        <strain evidence="12 13">NL1</strain>
    </source>
</reference>
<feature type="region of interest" description="Disordered" evidence="10">
    <location>
        <begin position="124"/>
        <end position="162"/>
    </location>
</feature>
<keyword evidence="5 11" id="KW-0812">Transmembrane</keyword>
<keyword evidence="8 11" id="KW-0472">Membrane</keyword>
<evidence type="ECO:0000256" key="11">
    <source>
        <dbReference type="SAM" id="Phobius"/>
    </source>
</evidence>
<comment type="caution">
    <text evidence="12">The sequence shown here is derived from an EMBL/GenBank/DDBJ whole genome shotgun (WGS) entry which is preliminary data.</text>
</comment>
<evidence type="ECO:0000256" key="8">
    <source>
        <dbReference type="ARBA" id="ARBA00023136"/>
    </source>
</evidence>
<keyword evidence="13" id="KW-1185">Reference proteome</keyword>
<dbReference type="EMBL" id="NHZQ01000121">
    <property type="protein sequence ID" value="PSK51906.1"/>
    <property type="molecule type" value="Genomic_DNA"/>
</dbReference>
<feature type="transmembrane region" description="Helical" evidence="11">
    <location>
        <begin position="83"/>
        <end position="102"/>
    </location>
</feature>
<feature type="compositionally biased region" description="Low complexity" evidence="10">
    <location>
        <begin position="124"/>
        <end position="142"/>
    </location>
</feature>
<evidence type="ECO:0000256" key="2">
    <source>
        <dbReference type="ARBA" id="ARBA00009105"/>
    </source>
</evidence>
<dbReference type="Proteomes" id="UP000243723">
    <property type="component" value="Unassembled WGS sequence"/>
</dbReference>